<dbReference type="eggNOG" id="COG3546">
    <property type="taxonomic scope" value="Bacteria"/>
</dbReference>
<dbReference type="eggNOG" id="COG1388">
    <property type="taxonomic scope" value="Bacteria"/>
</dbReference>
<accession>I4A8V9</accession>
<dbReference type="InterPro" id="IPR009078">
    <property type="entry name" value="Ferritin-like_SF"/>
</dbReference>
<dbReference type="KEGG" id="ddh:Desde_2008"/>
<evidence type="ECO:0000259" key="3">
    <source>
        <dbReference type="PROSITE" id="PS51782"/>
    </source>
</evidence>
<dbReference type="InterPro" id="IPR012347">
    <property type="entry name" value="Ferritin-like"/>
</dbReference>
<feature type="domain" description="LysM" evidence="3">
    <location>
        <begin position="1"/>
        <end position="46"/>
    </location>
</feature>
<evidence type="ECO:0000313" key="5">
    <source>
        <dbReference type="Proteomes" id="UP000006053"/>
    </source>
</evidence>
<dbReference type="STRING" id="756499.Desde_2008"/>
<reference evidence="4 5" key="2">
    <citation type="journal article" date="2015" name="J. Bacteriol.">
        <title>Genomic, proteomic, and biochemical analysis of the organohalide respiratory pathway in Desulfitobacterium dehalogenans.</title>
        <authorList>
            <person name="Kruse T."/>
            <person name="van de Pas B.A."/>
            <person name="Atteia A."/>
            <person name="Krab K."/>
            <person name="Hagen W.R."/>
            <person name="Goodwin L."/>
            <person name="Chain P."/>
            <person name="Boeren S."/>
            <person name="Maphosa F."/>
            <person name="Schraa G."/>
            <person name="de Vos W.M."/>
            <person name="van der Oost J."/>
            <person name="Smidt H."/>
            <person name="Stams A.J."/>
        </authorList>
    </citation>
    <scope>NUCLEOTIDE SEQUENCE [LARGE SCALE GENOMIC DNA]</scope>
    <source>
        <strain evidence="5">ATCC 51507 / DSM 9161 / JW/IU-DC1</strain>
    </source>
</reference>
<proteinExistence type="predicted"/>
<dbReference type="HOGENOM" id="CLU_102478_1_0_9"/>
<keyword evidence="5" id="KW-1185">Reference proteome</keyword>
<dbReference type="InterPro" id="IPR018392">
    <property type="entry name" value="LysM"/>
</dbReference>
<dbReference type="Pfam" id="PF00210">
    <property type="entry name" value="Ferritin"/>
    <property type="match status" value="1"/>
</dbReference>
<dbReference type="Pfam" id="PF01476">
    <property type="entry name" value="LysM"/>
    <property type="match status" value="1"/>
</dbReference>
<dbReference type="CDD" id="cd07908">
    <property type="entry name" value="Mn_catalase_like"/>
    <property type="match status" value="1"/>
</dbReference>
<dbReference type="GO" id="GO:0004322">
    <property type="term" value="F:ferroxidase activity"/>
    <property type="evidence" value="ECO:0007669"/>
    <property type="project" value="TreeGrafter"/>
</dbReference>
<dbReference type="PROSITE" id="PS51782">
    <property type="entry name" value="LYSM"/>
    <property type="match status" value="1"/>
</dbReference>
<dbReference type="InterPro" id="IPR008331">
    <property type="entry name" value="Ferritin_DPS_dom"/>
</dbReference>
<dbReference type="Gene3D" id="3.10.350.10">
    <property type="entry name" value="LysM domain"/>
    <property type="match status" value="1"/>
</dbReference>
<dbReference type="GO" id="GO:0005829">
    <property type="term" value="C:cytosol"/>
    <property type="evidence" value="ECO:0007669"/>
    <property type="project" value="TreeGrafter"/>
</dbReference>
<evidence type="ECO:0000313" key="4">
    <source>
        <dbReference type="EMBL" id="AFM00394.1"/>
    </source>
</evidence>
<evidence type="ECO:0000256" key="1">
    <source>
        <dbReference type="ARBA" id="ARBA00022434"/>
    </source>
</evidence>
<dbReference type="Gene3D" id="1.20.1260.10">
    <property type="match status" value="2"/>
</dbReference>
<organism evidence="4 5">
    <name type="scientific">Desulfitobacterium dehalogenans (strain ATCC 51507 / DSM 9161 / JW/IU-DC1)</name>
    <dbReference type="NCBI Taxonomy" id="756499"/>
    <lineage>
        <taxon>Bacteria</taxon>
        <taxon>Bacillati</taxon>
        <taxon>Bacillota</taxon>
        <taxon>Clostridia</taxon>
        <taxon>Eubacteriales</taxon>
        <taxon>Desulfitobacteriaceae</taxon>
        <taxon>Desulfitobacterium</taxon>
    </lineage>
</organism>
<dbReference type="SUPFAM" id="SSF54106">
    <property type="entry name" value="LysM domain"/>
    <property type="match status" value="1"/>
</dbReference>
<dbReference type="EMBL" id="CP003348">
    <property type="protein sequence ID" value="AFM00394.1"/>
    <property type="molecule type" value="Genomic_DNA"/>
</dbReference>
<sequence>MDYTVQPGDTFYLIAQKHGLSLEELQQANPQIQNPTLIFPGQVIKLPDKSRPQSYEKYRVDEPYPEIKVLGENPYYAQLLYDDYAGQVSELTAIMQYVHHHMQMDTHPAWSEVAALQEGISIIEMKHLEMLGETILLLGGNARYWDGCQQPWTPLYVSYHDFDFCAQLRADIQAEEAAIHNYRNHIQQIQDPYIQALLARIIKDEEHHLRLFRDSLAKHCGG</sequence>
<dbReference type="GO" id="GO:0020037">
    <property type="term" value="F:heme binding"/>
    <property type="evidence" value="ECO:0007669"/>
    <property type="project" value="TreeGrafter"/>
</dbReference>
<keyword evidence="1" id="KW-0409">Iron storage</keyword>
<gene>
    <name evidence="4" type="ordered locus">Desde_2008</name>
</gene>
<protein>
    <submittedName>
        <fullName evidence="4">Mn-containing catalase</fullName>
    </submittedName>
</protein>
<dbReference type="OrthoDB" id="9791649at2"/>
<dbReference type="GO" id="GO:0006879">
    <property type="term" value="P:intracellular iron ion homeostasis"/>
    <property type="evidence" value="ECO:0007669"/>
    <property type="project" value="UniProtKB-KW"/>
</dbReference>
<dbReference type="RefSeq" id="WP_014793881.1">
    <property type="nucleotide sequence ID" value="NC_018017.1"/>
</dbReference>
<dbReference type="SMART" id="SM00257">
    <property type="entry name" value="LysM"/>
    <property type="match status" value="1"/>
</dbReference>
<dbReference type="Proteomes" id="UP000006053">
    <property type="component" value="Chromosome"/>
</dbReference>
<keyword evidence="2" id="KW-0408">Iron</keyword>
<dbReference type="InterPro" id="IPR036779">
    <property type="entry name" value="LysM_dom_sf"/>
</dbReference>
<dbReference type="AlphaFoldDB" id="I4A8V9"/>
<reference evidence="5" key="1">
    <citation type="submission" date="2012-06" db="EMBL/GenBank/DDBJ databases">
        <title>Complete sequence of Desulfitobacterium dehalogenans ATCC 51507.</title>
        <authorList>
            <person name="Lucas S."/>
            <person name="Han J."/>
            <person name="Lapidus A."/>
            <person name="Cheng J.-F."/>
            <person name="Goodwin L."/>
            <person name="Pitluck S."/>
            <person name="Peters L."/>
            <person name="Ovchinnikova G."/>
            <person name="Teshima H."/>
            <person name="Detter J.C."/>
            <person name="Han C."/>
            <person name="Tapia R."/>
            <person name="Land M."/>
            <person name="Hauser L."/>
            <person name="Kyrpides N."/>
            <person name="Ivanova N."/>
            <person name="Pagani I."/>
            <person name="Kruse T."/>
            <person name="de Vos W.M."/>
            <person name="Smidt H."/>
            <person name="Woyke T."/>
        </authorList>
    </citation>
    <scope>NUCLEOTIDE SEQUENCE [LARGE SCALE GENOMIC DNA]</scope>
    <source>
        <strain evidence="5">ATCC 51507 / DSM 9161 / JW/IU-DC1</strain>
    </source>
</reference>
<dbReference type="CDD" id="cd00118">
    <property type="entry name" value="LysM"/>
    <property type="match status" value="1"/>
</dbReference>
<name>I4A8V9_DESDJ</name>
<dbReference type="PANTHER" id="PTHR30295">
    <property type="entry name" value="BACTERIOFERRITIN"/>
    <property type="match status" value="1"/>
</dbReference>
<dbReference type="PANTHER" id="PTHR30295:SF0">
    <property type="entry name" value="BACTERIOFERRITIN"/>
    <property type="match status" value="1"/>
</dbReference>
<dbReference type="GO" id="GO:0008199">
    <property type="term" value="F:ferric iron binding"/>
    <property type="evidence" value="ECO:0007669"/>
    <property type="project" value="InterPro"/>
</dbReference>
<dbReference type="SUPFAM" id="SSF47240">
    <property type="entry name" value="Ferritin-like"/>
    <property type="match status" value="1"/>
</dbReference>
<evidence type="ECO:0000256" key="2">
    <source>
        <dbReference type="ARBA" id="ARBA00023004"/>
    </source>
</evidence>